<dbReference type="SUPFAM" id="SSF90123">
    <property type="entry name" value="ABC transporter transmembrane region"/>
    <property type="match status" value="1"/>
</dbReference>
<evidence type="ECO:0000313" key="11">
    <source>
        <dbReference type="Proteomes" id="UP000282837"/>
    </source>
</evidence>
<dbReference type="InterPro" id="IPR036640">
    <property type="entry name" value="ABC1_TM_sf"/>
</dbReference>
<dbReference type="Pfam" id="PF00005">
    <property type="entry name" value="ABC_tran"/>
    <property type="match status" value="1"/>
</dbReference>
<dbReference type="SUPFAM" id="SSF52540">
    <property type="entry name" value="P-loop containing nucleoside triphosphate hydrolases"/>
    <property type="match status" value="1"/>
</dbReference>
<dbReference type="CDD" id="cd07346">
    <property type="entry name" value="ABC_6TM_exporters"/>
    <property type="match status" value="1"/>
</dbReference>
<reference evidence="10 11" key="1">
    <citation type="submission" date="2019-01" db="EMBL/GenBank/DDBJ databases">
        <authorList>
            <person name="Chen W.-M."/>
        </authorList>
    </citation>
    <scope>NUCLEOTIDE SEQUENCE [LARGE SCALE GENOMIC DNA]</scope>
    <source>
        <strain evidence="10 11">FSY-9</strain>
    </source>
</reference>
<comment type="subcellular location">
    <subcellularLocation>
        <location evidence="1">Cell membrane</location>
        <topology evidence="1">Multi-pass membrane protein</topology>
    </subcellularLocation>
</comment>
<dbReference type="PROSITE" id="PS50929">
    <property type="entry name" value="ABC_TM1F"/>
    <property type="match status" value="1"/>
</dbReference>
<evidence type="ECO:0000256" key="2">
    <source>
        <dbReference type="ARBA" id="ARBA00022692"/>
    </source>
</evidence>
<dbReference type="GO" id="GO:0016887">
    <property type="term" value="F:ATP hydrolysis activity"/>
    <property type="evidence" value="ECO:0007669"/>
    <property type="project" value="InterPro"/>
</dbReference>
<dbReference type="Pfam" id="PF00664">
    <property type="entry name" value="ABC_membrane"/>
    <property type="match status" value="1"/>
</dbReference>
<dbReference type="GO" id="GO:0005524">
    <property type="term" value="F:ATP binding"/>
    <property type="evidence" value="ECO:0007669"/>
    <property type="project" value="UniProtKB-KW"/>
</dbReference>
<dbReference type="RefSeq" id="WP_127705249.1">
    <property type="nucleotide sequence ID" value="NZ_SACO01000001.1"/>
</dbReference>
<dbReference type="InterPro" id="IPR003593">
    <property type="entry name" value="AAA+_ATPase"/>
</dbReference>
<feature type="domain" description="ABC transporter" evidence="8">
    <location>
        <begin position="318"/>
        <end position="534"/>
    </location>
</feature>
<dbReference type="InterPro" id="IPR003439">
    <property type="entry name" value="ABC_transporter-like_ATP-bd"/>
</dbReference>
<evidence type="ECO:0000259" key="8">
    <source>
        <dbReference type="PROSITE" id="PS50893"/>
    </source>
</evidence>
<protein>
    <submittedName>
        <fullName evidence="10">ABC transporter ATP-binding protein</fullName>
    </submittedName>
</protein>
<dbReference type="InterPro" id="IPR027417">
    <property type="entry name" value="P-loop_NTPase"/>
</dbReference>
<feature type="domain" description="ABC transmembrane type-1" evidence="9">
    <location>
        <begin position="3"/>
        <end position="284"/>
    </location>
</feature>
<evidence type="ECO:0000256" key="6">
    <source>
        <dbReference type="ARBA" id="ARBA00023136"/>
    </source>
</evidence>
<keyword evidence="6 7" id="KW-0472">Membrane</keyword>
<feature type="transmembrane region" description="Helical" evidence="7">
    <location>
        <begin position="142"/>
        <end position="159"/>
    </location>
</feature>
<name>A0A3S2X7G8_9SPHN</name>
<evidence type="ECO:0000256" key="3">
    <source>
        <dbReference type="ARBA" id="ARBA00022741"/>
    </source>
</evidence>
<dbReference type="EMBL" id="SACO01000001">
    <property type="protein sequence ID" value="RVU07671.1"/>
    <property type="molecule type" value="Genomic_DNA"/>
</dbReference>
<evidence type="ECO:0000256" key="1">
    <source>
        <dbReference type="ARBA" id="ARBA00004651"/>
    </source>
</evidence>
<dbReference type="PROSITE" id="PS50893">
    <property type="entry name" value="ABC_TRANSPORTER_2"/>
    <property type="match status" value="1"/>
</dbReference>
<keyword evidence="4 10" id="KW-0067">ATP-binding</keyword>
<comment type="caution">
    <text evidence="10">The sequence shown here is derived from an EMBL/GenBank/DDBJ whole genome shotgun (WGS) entry which is preliminary data.</text>
</comment>
<dbReference type="PANTHER" id="PTHR43394:SF1">
    <property type="entry name" value="ATP-BINDING CASSETTE SUB-FAMILY B MEMBER 10, MITOCHONDRIAL"/>
    <property type="match status" value="1"/>
</dbReference>
<keyword evidence="3" id="KW-0547">Nucleotide-binding</keyword>
<dbReference type="Proteomes" id="UP000282837">
    <property type="component" value="Unassembled WGS sequence"/>
</dbReference>
<keyword evidence="2 7" id="KW-0812">Transmembrane</keyword>
<accession>A0A3S2X7G8</accession>
<dbReference type="Gene3D" id="1.20.1560.10">
    <property type="entry name" value="ABC transporter type 1, transmembrane domain"/>
    <property type="match status" value="1"/>
</dbReference>
<feature type="transmembrane region" description="Helical" evidence="7">
    <location>
        <begin position="117"/>
        <end position="136"/>
    </location>
</feature>
<dbReference type="InterPro" id="IPR011527">
    <property type="entry name" value="ABC1_TM_dom"/>
</dbReference>
<evidence type="ECO:0000256" key="5">
    <source>
        <dbReference type="ARBA" id="ARBA00022989"/>
    </source>
</evidence>
<evidence type="ECO:0000259" key="9">
    <source>
        <dbReference type="PROSITE" id="PS50929"/>
    </source>
</evidence>
<sequence>MPAVVLVSLLATALSLAQPYLSKLMIDGALLRHDMRALWLVAGLMMAATLGSYALNILATWLHVSLSSAMLFDMRSAVLAQLQQLSPRFFSRFRLGDLMSRLNSDVSDMQRVAGDTLLAALANLLFLGGSIGLMLWLDWRLFVVGVLVIPLAVGTFLRAQKKLTALNQQMREAGADIGSLLVDTIMGMRSIVALGAQENERSRFGAANARFVRAMLRMQMTSFLSGAVPGTLLSASNAAVMLWGGYEITAGRMSIGTLVAFMAYQQRLFAPVQGLLGLSASLALARVALARIFELMDTPADVVEAERPLPLGTGPHELALKGVHLSHGRNPVLAGADCTIPAGNFCALLGPSGAGKSSMADLLVRLLDPDAGQVLIDGVDARSLRLADLRREILLVEQNPFLFNATLRDNIAFGLSDVSDQALHQAAHAAGLEALLARLPQGLDTQTGERGQALSAGERQRVALARALLRKPGVLVLDEPTAALDGETESLIAQRLRQALPDATLLVITHKPPLAEKADMVLHLEAGRLRASHG</sequence>
<organism evidence="10 11">
    <name type="scientific">Novosphingobium umbonatum</name>
    <dbReference type="NCBI Taxonomy" id="1908524"/>
    <lineage>
        <taxon>Bacteria</taxon>
        <taxon>Pseudomonadati</taxon>
        <taxon>Pseudomonadota</taxon>
        <taxon>Alphaproteobacteria</taxon>
        <taxon>Sphingomonadales</taxon>
        <taxon>Sphingomonadaceae</taxon>
        <taxon>Novosphingobium</taxon>
    </lineage>
</organism>
<evidence type="ECO:0000313" key="10">
    <source>
        <dbReference type="EMBL" id="RVU07671.1"/>
    </source>
</evidence>
<feature type="transmembrane region" description="Helical" evidence="7">
    <location>
        <begin position="41"/>
        <end position="64"/>
    </location>
</feature>
<dbReference type="GO" id="GO:0015421">
    <property type="term" value="F:ABC-type oligopeptide transporter activity"/>
    <property type="evidence" value="ECO:0007669"/>
    <property type="project" value="TreeGrafter"/>
</dbReference>
<dbReference type="PROSITE" id="PS00211">
    <property type="entry name" value="ABC_TRANSPORTER_1"/>
    <property type="match status" value="1"/>
</dbReference>
<dbReference type="SMART" id="SM00382">
    <property type="entry name" value="AAA"/>
    <property type="match status" value="1"/>
</dbReference>
<dbReference type="InterPro" id="IPR039421">
    <property type="entry name" value="Type_1_exporter"/>
</dbReference>
<keyword evidence="5 7" id="KW-1133">Transmembrane helix</keyword>
<dbReference type="InterPro" id="IPR017871">
    <property type="entry name" value="ABC_transporter-like_CS"/>
</dbReference>
<feature type="transmembrane region" description="Helical" evidence="7">
    <location>
        <begin position="223"/>
        <end position="246"/>
    </location>
</feature>
<dbReference type="AlphaFoldDB" id="A0A3S2X7G8"/>
<evidence type="ECO:0000256" key="4">
    <source>
        <dbReference type="ARBA" id="ARBA00022840"/>
    </source>
</evidence>
<dbReference type="OrthoDB" id="9808328at2"/>
<evidence type="ECO:0000256" key="7">
    <source>
        <dbReference type="SAM" id="Phobius"/>
    </source>
</evidence>
<dbReference type="Gene3D" id="3.40.50.300">
    <property type="entry name" value="P-loop containing nucleotide triphosphate hydrolases"/>
    <property type="match status" value="1"/>
</dbReference>
<proteinExistence type="predicted"/>
<dbReference type="PANTHER" id="PTHR43394">
    <property type="entry name" value="ATP-DEPENDENT PERMEASE MDL1, MITOCHONDRIAL"/>
    <property type="match status" value="1"/>
</dbReference>
<gene>
    <name evidence="10" type="ORF">EOE18_00870</name>
</gene>
<keyword evidence="11" id="KW-1185">Reference proteome</keyword>
<dbReference type="GO" id="GO:0005886">
    <property type="term" value="C:plasma membrane"/>
    <property type="evidence" value="ECO:0007669"/>
    <property type="project" value="UniProtKB-SubCell"/>
</dbReference>